<dbReference type="Proteomes" id="UP000194127">
    <property type="component" value="Unassembled WGS sequence"/>
</dbReference>
<feature type="chain" id="PRO_5012869130" evidence="1">
    <location>
        <begin position="21"/>
        <end position="128"/>
    </location>
</feature>
<proteinExistence type="predicted"/>
<protein>
    <submittedName>
        <fullName evidence="2">Uncharacterized protein</fullName>
    </submittedName>
</protein>
<reference evidence="2 3" key="1">
    <citation type="submission" date="2017-04" db="EMBL/GenBank/DDBJ databases">
        <title>Genome Sequence of the Model Brown-Rot Fungus Postia placenta SB12.</title>
        <authorList>
            <consortium name="DOE Joint Genome Institute"/>
            <person name="Gaskell J."/>
            <person name="Kersten P."/>
            <person name="Larrondo L.F."/>
            <person name="Canessa P."/>
            <person name="Martinez D."/>
            <person name="Hibbett D."/>
            <person name="Schmoll M."/>
            <person name="Kubicek C.P."/>
            <person name="Martinez A.T."/>
            <person name="Yadav J."/>
            <person name="Master E."/>
            <person name="Magnuson J.K."/>
            <person name="James T."/>
            <person name="Yaver D."/>
            <person name="Berka R."/>
            <person name="Labutti K."/>
            <person name="Lipzen A."/>
            <person name="Aerts A."/>
            <person name="Barry K."/>
            <person name="Henrissat B."/>
            <person name="Blanchette R."/>
            <person name="Grigoriev I."/>
            <person name="Cullen D."/>
        </authorList>
    </citation>
    <scope>NUCLEOTIDE SEQUENCE [LARGE SCALE GENOMIC DNA]</scope>
    <source>
        <strain evidence="2 3">MAD-698-R-SB12</strain>
    </source>
</reference>
<dbReference type="RefSeq" id="XP_024342646.1">
    <property type="nucleotide sequence ID" value="XM_024478312.1"/>
</dbReference>
<evidence type="ECO:0000256" key="1">
    <source>
        <dbReference type="SAM" id="SignalP"/>
    </source>
</evidence>
<name>A0A1X6NBH2_9APHY</name>
<dbReference type="AlphaFoldDB" id="A0A1X6NBH2"/>
<dbReference type="GeneID" id="36323262"/>
<dbReference type="EMBL" id="KZ110592">
    <property type="protein sequence ID" value="OSX65852.1"/>
    <property type="molecule type" value="Genomic_DNA"/>
</dbReference>
<evidence type="ECO:0000313" key="3">
    <source>
        <dbReference type="Proteomes" id="UP000194127"/>
    </source>
</evidence>
<feature type="signal peptide" evidence="1">
    <location>
        <begin position="1"/>
        <end position="20"/>
    </location>
</feature>
<gene>
    <name evidence="2" type="ORF">POSPLADRAFT_1043442</name>
</gene>
<keyword evidence="3" id="KW-1185">Reference proteome</keyword>
<organism evidence="2 3">
    <name type="scientific">Postia placenta MAD-698-R-SB12</name>
    <dbReference type="NCBI Taxonomy" id="670580"/>
    <lineage>
        <taxon>Eukaryota</taxon>
        <taxon>Fungi</taxon>
        <taxon>Dikarya</taxon>
        <taxon>Basidiomycota</taxon>
        <taxon>Agaricomycotina</taxon>
        <taxon>Agaricomycetes</taxon>
        <taxon>Polyporales</taxon>
        <taxon>Adustoporiaceae</taxon>
        <taxon>Rhodonia</taxon>
    </lineage>
</organism>
<dbReference type="OrthoDB" id="2882365at2759"/>
<evidence type="ECO:0000313" key="2">
    <source>
        <dbReference type="EMBL" id="OSX65852.1"/>
    </source>
</evidence>
<accession>A0A1X6NBH2</accession>
<keyword evidence="1" id="KW-0732">Signal</keyword>
<sequence length="128" mass="14892">MRTFQVLLLFLSTLAATVLADSYAREERMVARDVWDNDALFARDEDALYAHDDELYARDLEEYKDHPLVREIVNVVARARGNRVTSCYNRGVHLTVEFGKYYYCVNQSGHGFCERTRNLQVENGECFN</sequence>